<dbReference type="InterPro" id="IPR035901">
    <property type="entry name" value="GIY-YIG_endonuc_sf"/>
</dbReference>
<name>A0A3L8D8Q8_OOCBI</name>
<feature type="domain" description="GIY-YIG" evidence="1">
    <location>
        <begin position="234"/>
        <end position="324"/>
    </location>
</feature>
<sequence>MGSPLSPIVADMVMEDLEVHCLNLLDFNVITFLRYIDDTFAILPNDRVQDVVDAFNSYHPRLKFTYELENDNSINFLDTTVIRDDNRLITNWYRKPTFSGLYVNYFSGHSVKHKSNVVKGLVDRALLLSDSRYHESNIEIVRSILSNNCYPVKFANRILKERIREIEYRDVVTTNEKIKNSELNRFIKLPYVKNISETLVDSFKRYGFRVVFTMPKKLDCIIGRRKDKLDDEKKNCVVYKFDCANCESCYIGQTKRHLKTRIDEHMSNIRKNSDNHSVVSRHRLNDNHEFKWRDVSILHQESNVKNREIAEMFHIKRHNNAINSMRDTENLPSIYDNILTNT</sequence>
<dbReference type="Pfam" id="PF26215">
    <property type="entry name" value="HTH_animal"/>
    <property type="match status" value="1"/>
</dbReference>
<dbReference type="CDD" id="cd10442">
    <property type="entry name" value="GIY-YIG_PLEs"/>
    <property type="match status" value="1"/>
</dbReference>
<dbReference type="Gene3D" id="3.40.1440.10">
    <property type="entry name" value="GIY-YIG endonuclease"/>
    <property type="match status" value="1"/>
</dbReference>
<dbReference type="PROSITE" id="PS50164">
    <property type="entry name" value="GIY_YIG"/>
    <property type="match status" value="1"/>
</dbReference>
<reference evidence="3" key="1">
    <citation type="journal article" date="2018" name="Genome Res.">
        <title>The genomic architecture and molecular evolution of ant odorant receptors.</title>
        <authorList>
            <person name="McKenzie S.K."/>
            <person name="Kronauer D.J.C."/>
        </authorList>
    </citation>
    <scope>NUCLEOTIDE SEQUENCE [LARGE SCALE GENOMIC DNA]</scope>
    <source>
        <strain evidence="3">Clonal line C1</strain>
    </source>
</reference>
<comment type="caution">
    <text evidence="3">The sequence shown here is derived from an EMBL/GenBank/DDBJ whole genome shotgun (WGS) entry which is preliminary data.</text>
</comment>
<gene>
    <name evidence="3" type="ORF">DMN91_010976</name>
</gene>
<reference evidence="3" key="2">
    <citation type="submission" date="2018-07" db="EMBL/GenBank/DDBJ databases">
        <authorList>
            <person name="Mckenzie S.K."/>
            <person name="Kronauer D.J.C."/>
        </authorList>
    </citation>
    <scope>NUCLEOTIDE SEQUENCE</scope>
    <source>
        <strain evidence="3">Clonal line C1</strain>
    </source>
</reference>
<dbReference type="Proteomes" id="UP000279307">
    <property type="component" value="Chromosome 11"/>
</dbReference>
<dbReference type="EMBL" id="QOIP01000011">
    <property type="protein sequence ID" value="RLU16907.1"/>
    <property type="molecule type" value="Genomic_DNA"/>
</dbReference>
<dbReference type="PANTHER" id="PTHR21301:SF10">
    <property type="entry name" value="REVERSE TRANSCRIPTASE DOMAIN-CONTAINING PROTEIN"/>
    <property type="match status" value="1"/>
</dbReference>
<dbReference type="InterPro" id="IPR000305">
    <property type="entry name" value="GIY-YIG_endonuc"/>
</dbReference>
<accession>A0A3L8D8Q8</accession>
<dbReference type="SUPFAM" id="SSF82771">
    <property type="entry name" value="GIY-YIG endonuclease"/>
    <property type="match status" value="1"/>
</dbReference>
<evidence type="ECO:0000259" key="2">
    <source>
        <dbReference type="PROSITE" id="PS50878"/>
    </source>
</evidence>
<dbReference type="PROSITE" id="PS50878">
    <property type="entry name" value="RT_POL"/>
    <property type="match status" value="1"/>
</dbReference>
<feature type="domain" description="Reverse transcriptase" evidence="2">
    <location>
        <begin position="1"/>
        <end position="103"/>
    </location>
</feature>
<dbReference type="InterPro" id="IPR058912">
    <property type="entry name" value="HTH_animal"/>
</dbReference>
<dbReference type="CDD" id="cd00304">
    <property type="entry name" value="RT_like"/>
    <property type="match status" value="1"/>
</dbReference>
<organism evidence="3">
    <name type="scientific">Ooceraea biroi</name>
    <name type="common">Clonal raider ant</name>
    <name type="synonym">Cerapachys biroi</name>
    <dbReference type="NCBI Taxonomy" id="2015173"/>
    <lineage>
        <taxon>Eukaryota</taxon>
        <taxon>Metazoa</taxon>
        <taxon>Ecdysozoa</taxon>
        <taxon>Arthropoda</taxon>
        <taxon>Hexapoda</taxon>
        <taxon>Insecta</taxon>
        <taxon>Pterygota</taxon>
        <taxon>Neoptera</taxon>
        <taxon>Endopterygota</taxon>
        <taxon>Hymenoptera</taxon>
        <taxon>Apocrita</taxon>
        <taxon>Aculeata</taxon>
        <taxon>Formicoidea</taxon>
        <taxon>Formicidae</taxon>
        <taxon>Dorylinae</taxon>
        <taxon>Ooceraea</taxon>
    </lineage>
</organism>
<proteinExistence type="predicted"/>
<evidence type="ECO:0000259" key="1">
    <source>
        <dbReference type="PROSITE" id="PS50164"/>
    </source>
</evidence>
<dbReference type="PANTHER" id="PTHR21301">
    <property type="entry name" value="REVERSE TRANSCRIPTASE"/>
    <property type="match status" value="1"/>
</dbReference>
<dbReference type="OrthoDB" id="7687729at2759"/>
<evidence type="ECO:0000313" key="3">
    <source>
        <dbReference type="EMBL" id="RLU16907.1"/>
    </source>
</evidence>
<dbReference type="AlphaFoldDB" id="A0A3L8D8Q8"/>
<dbReference type="InterPro" id="IPR000477">
    <property type="entry name" value="RT_dom"/>
</dbReference>
<protein>
    <recommendedName>
        <fullName evidence="4">GIY-YIG domain-containing protein</fullName>
    </recommendedName>
</protein>
<evidence type="ECO:0008006" key="4">
    <source>
        <dbReference type="Google" id="ProtNLM"/>
    </source>
</evidence>